<dbReference type="Pfam" id="PF02536">
    <property type="entry name" value="mTERF"/>
    <property type="match status" value="1"/>
</dbReference>
<dbReference type="STRING" id="6669.E9G2G7"/>
<dbReference type="PhylomeDB" id="E9G2G7"/>
<reference evidence="4 5" key="1">
    <citation type="journal article" date="2011" name="Science">
        <title>The ecoresponsive genome of Daphnia pulex.</title>
        <authorList>
            <person name="Colbourne J.K."/>
            <person name="Pfrender M.E."/>
            <person name="Gilbert D."/>
            <person name="Thomas W.K."/>
            <person name="Tucker A."/>
            <person name="Oakley T.H."/>
            <person name="Tokishita S."/>
            <person name="Aerts A."/>
            <person name="Arnold G.J."/>
            <person name="Basu M.K."/>
            <person name="Bauer D.J."/>
            <person name="Caceres C.E."/>
            <person name="Carmel L."/>
            <person name="Casola C."/>
            <person name="Choi J.H."/>
            <person name="Detter J.C."/>
            <person name="Dong Q."/>
            <person name="Dusheyko S."/>
            <person name="Eads B.D."/>
            <person name="Frohlich T."/>
            <person name="Geiler-Samerotte K.A."/>
            <person name="Gerlach D."/>
            <person name="Hatcher P."/>
            <person name="Jogdeo S."/>
            <person name="Krijgsveld J."/>
            <person name="Kriventseva E.V."/>
            <person name="Kultz D."/>
            <person name="Laforsch C."/>
            <person name="Lindquist E."/>
            <person name="Lopez J."/>
            <person name="Manak J.R."/>
            <person name="Muller J."/>
            <person name="Pangilinan J."/>
            <person name="Patwardhan R.P."/>
            <person name="Pitluck S."/>
            <person name="Pritham E.J."/>
            <person name="Rechtsteiner A."/>
            <person name="Rho M."/>
            <person name="Rogozin I.B."/>
            <person name="Sakarya O."/>
            <person name="Salamov A."/>
            <person name="Schaack S."/>
            <person name="Shapiro H."/>
            <person name="Shiga Y."/>
            <person name="Skalitzky C."/>
            <person name="Smith Z."/>
            <person name="Souvorov A."/>
            <person name="Sung W."/>
            <person name="Tang Z."/>
            <person name="Tsuchiya D."/>
            <person name="Tu H."/>
            <person name="Vos H."/>
            <person name="Wang M."/>
            <person name="Wolf Y.I."/>
            <person name="Yamagata H."/>
            <person name="Yamada T."/>
            <person name="Ye Y."/>
            <person name="Shaw J.R."/>
            <person name="Andrews J."/>
            <person name="Crease T.J."/>
            <person name="Tang H."/>
            <person name="Lucas S.M."/>
            <person name="Robertson H.M."/>
            <person name="Bork P."/>
            <person name="Koonin E.V."/>
            <person name="Zdobnov E.M."/>
            <person name="Grigoriev I.V."/>
            <person name="Lynch M."/>
            <person name="Boore J.L."/>
        </authorList>
    </citation>
    <scope>NUCLEOTIDE SEQUENCE [LARGE SCALE GENOMIC DNA]</scope>
</reference>
<protein>
    <submittedName>
        <fullName evidence="4">Uncharacterized protein</fullName>
    </submittedName>
</protein>
<dbReference type="OrthoDB" id="9991972at2759"/>
<accession>E9G2G7</accession>
<evidence type="ECO:0000313" key="4">
    <source>
        <dbReference type="EMBL" id="EFX86247.1"/>
    </source>
</evidence>
<dbReference type="InterPro" id="IPR003690">
    <property type="entry name" value="MTERF"/>
</dbReference>
<comment type="similarity">
    <text evidence="1">Belongs to the mTERF family.</text>
</comment>
<dbReference type="OMA" id="QAEMVKC"/>
<dbReference type="HOGENOM" id="CLU_984368_0_0_1"/>
<keyword evidence="2" id="KW-0809">Transit peptide</keyword>
<dbReference type="FunCoup" id="E9G2G7">
    <property type="interactions" value="11"/>
</dbReference>
<feature type="compositionally biased region" description="Acidic residues" evidence="3">
    <location>
        <begin position="245"/>
        <end position="270"/>
    </location>
</feature>
<dbReference type="GO" id="GO:0003676">
    <property type="term" value="F:nucleic acid binding"/>
    <property type="evidence" value="ECO:0007669"/>
    <property type="project" value="InterPro"/>
</dbReference>
<dbReference type="InParanoid" id="E9G2G7"/>
<evidence type="ECO:0000256" key="3">
    <source>
        <dbReference type="SAM" id="MobiDB-lite"/>
    </source>
</evidence>
<sequence length="283" mass="32809">MLRKSFSHVLNVHKKSGNMWSKTILAHLNTKPEEIEDMQNSLGQQVWEDSLRKFQDLGFSLKQTTKMLLDNPLLPSYQTDKLCHSFDVLKSVGFKTEEIKEVLVQEPKIFDRDPRILKKNHLNLTKQLGDHQGRIAALAAPNTLIDNSLITNQKIDYCIMEMLINKPTIAKSKILKCPYILIKTRHKFAYRSGFYKKIDPKNKEGLANNPSIPDLFFSSDKIFLSQFKGFSLEDYVVFEEMMMSEEDSFNDEDEKADDKDDQTDEDSDDENVSKGKKNYSRRK</sequence>
<dbReference type="AlphaFoldDB" id="E9G2G7"/>
<proteinExistence type="inferred from homology"/>
<evidence type="ECO:0000313" key="5">
    <source>
        <dbReference type="Proteomes" id="UP000000305"/>
    </source>
</evidence>
<dbReference type="eggNOG" id="ENOG502SG2E">
    <property type="taxonomic scope" value="Eukaryota"/>
</dbReference>
<feature type="region of interest" description="Disordered" evidence="3">
    <location>
        <begin position="245"/>
        <end position="283"/>
    </location>
</feature>
<organism evidence="4 5">
    <name type="scientific">Daphnia pulex</name>
    <name type="common">Water flea</name>
    <dbReference type="NCBI Taxonomy" id="6669"/>
    <lineage>
        <taxon>Eukaryota</taxon>
        <taxon>Metazoa</taxon>
        <taxon>Ecdysozoa</taxon>
        <taxon>Arthropoda</taxon>
        <taxon>Crustacea</taxon>
        <taxon>Branchiopoda</taxon>
        <taxon>Diplostraca</taxon>
        <taxon>Cladocera</taxon>
        <taxon>Anomopoda</taxon>
        <taxon>Daphniidae</taxon>
        <taxon>Daphnia</taxon>
    </lineage>
</organism>
<gene>
    <name evidence="4" type="ORF">DAPPUDRAFT_308520</name>
</gene>
<dbReference type="Gene3D" id="1.25.70.10">
    <property type="entry name" value="Transcription termination factor 3, mitochondrial"/>
    <property type="match status" value="1"/>
</dbReference>
<name>E9G2G7_DAPPU</name>
<dbReference type="Proteomes" id="UP000000305">
    <property type="component" value="Unassembled WGS sequence"/>
</dbReference>
<keyword evidence="5" id="KW-1185">Reference proteome</keyword>
<evidence type="ECO:0000256" key="1">
    <source>
        <dbReference type="ARBA" id="ARBA00007692"/>
    </source>
</evidence>
<dbReference type="InterPro" id="IPR038538">
    <property type="entry name" value="MTERF_sf"/>
</dbReference>
<feature type="compositionally biased region" description="Basic residues" evidence="3">
    <location>
        <begin position="274"/>
        <end position="283"/>
    </location>
</feature>
<evidence type="ECO:0000256" key="2">
    <source>
        <dbReference type="ARBA" id="ARBA00022946"/>
    </source>
</evidence>
<dbReference type="EMBL" id="GL732530">
    <property type="protein sequence ID" value="EFX86247.1"/>
    <property type="molecule type" value="Genomic_DNA"/>
</dbReference>
<dbReference type="KEGG" id="dpx:DAPPUDRAFT_308520"/>